<dbReference type="InterPro" id="IPR047057">
    <property type="entry name" value="MerR_fam"/>
</dbReference>
<keyword evidence="2" id="KW-0805">Transcription regulation</keyword>
<evidence type="ECO:0000313" key="7">
    <source>
        <dbReference type="Proteomes" id="UP000068447"/>
    </source>
</evidence>
<gene>
    <name evidence="6" type="ORF">AT746_10845</name>
</gene>
<evidence type="ECO:0000313" key="6">
    <source>
        <dbReference type="EMBL" id="ALS98719.1"/>
    </source>
</evidence>
<dbReference type="EMBL" id="CP013650">
    <property type="protein sequence ID" value="ALS98719.1"/>
    <property type="molecule type" value="Genomic_DNA"/>
</dbReference>
<dbReference type="Pfam" id="PF13411">
    <property type="entry name" value="MerR_1"/>
    <property type="match status" value="1"/>
</dbReference>
<dbReference type="GO" id="GO:0003677">
    <property type="term" value="F:DNA binding"/>
    <property type="evidence" value="ECO:0007669"/>
    <property type="project" value="UniProtKB-KW"/>
</dbReference>
<evidence type="ECO:0000256" key="3">
    <source>
        <dbReference type="ARBA" id="ARBA00023125"/>
    </source>
</evidence>
<dbReference type="STRING" id="1526571.AT746_10845"/>
<dbReference type="PANTHER" id="PTHR30204:SF69">
    <property type="entry name" value="MERR-FAMILY TRANSCRIPTIONAL REGULATOR"/>
    <property type="match status" value="1"/>
</dbReference>
<dbReference type="RefSeq" id="WP_062480209.1">
    <property type="nucleotide sequence ID" value="NZ_CP013650.1"/>
</dbReference>
<evidence type="ECO:0000256" key="2">
    <source>
        <dbReference type="ARBA" id="ARBA00023015"/>
    </source>
</evidence>
<feature type="domain" description="HTH merR-type" evidence="5">
    <location>
        <begin position="1"/>
        <end position="69"/>
    </location>
</feature>
<organism evidence="6 7">
    <name type="scientific">Lacimicrobium alkaliphilum</name>
    <dbReference type="NCBI Taxonomy" id="1526571"/>
    <lineage>
        <taxon>Bacteria</taxon>
        <taxon>Pseudomonadati</taxon>
        <taxon>Pseudomonadota</taxon>
        <taxon>Gammaproteobacteria</taxon>
        <taxon>Alteromonadales</taxon>
        <taxon>Alteromonadaceae</taxon>
        <taxon>Lacimicrobium</taxon>
    </lineage>
</organism>
<evidence type="ECO:0000256" key="1">
    <source>
        <dbReference type="ARBA" id="ARBA00022491"/>
    </source>
</evidence>
<dbReference type="KEGG" id="lal:AT746_10845"/>
<dbReference type="Gene3D" id="1.10.1660.10">
    <property type="match status" value="1"/>
</dbReference>
<keyword evidence="3" id="KW-0238">DNA-binding</keyword>
<protein>
    <submittedName>
        <fullName evidence="6">MerR family transcriptional regulator</fullName>
    </submittedName>
</protein>
<name>A0A0U3AX75_9ALTE</name>
<dbReference type="SUPFAM" id="SSF46955">
    <property type="entry name" value="Putative DNA-binding domain"/>
    <property type="match status" value="1"/>
</dbReference>
<dbReference type="PRINTS" id="PR00040">
    <property type="entry name" value="HTHMERR"/>
</dbReference>
<dbReference type="PROSITE" id="PS50937">
    <property type="entry name" value="HTH_MERR_2"/>
    <property type="match status" value="1"/>
</dbReference>
<keyword evidence="1" id="KW-0678">Repressor</keyword>
<sequence>MKIGFVSKKTGLGIHTIRYYEKQGLLKKPGKDASGHRTYQSKDVEILDWISCMKNSGMSLNKIKTYTSAFYTDDKNACIEMLEEHLRHLQVQHKNISHYIEVTKNKIFRFKNP</sequence>
<proteinExistence type="predicted"/>
<dbReference type="PANTHER" id="PTHR30204">
    <property type="entry name" value="REDOX-CYCLING DRUG-SENSING TRANSCRIPTIONAL ACTIVATOR SOXR"/>
    <property type="match status" value="1"/>
</dbReference>
<dbReference type="GO" id="GO:0003700">
    <property type="term" value="F:DNA-binding transcription factor activity"/>
    <property type="evidence" value="ECO:0007669"/>
    <property type="project" value="InterPro"/>
</dbReference>
<keyword evidence="7" id="KW-1185">Reference proteome</keyword>
<evidence type="ECO:0000259" key="5">
    <source>
        <dbReference type="PROSITE" id="PS50937"/>
    </source>
</evidence>
<keyword evidence="4" id="KW-0804">Transcription</keyword>
<reference evidence="6 7" key="1">
    <citation type="submission" date="2015-12" db="EMBL/GenBank/DDBJ databases">
        <title>Complete genome of Lacimicrobium alkaliphilum KCTC 32984.</title>
        <authorList>
            <person name="Kim S.-G."/>
            <person name="Lee Y.-J."/>
        </authorList>
    </citation>
    <scope>NUCLEOTIDE SEQUENCE [LARGE SCALE GENOMIC DNA]</scope>
    <source>
        <strain evidence="6 7">YelD216</strain>
    </source>
</reference>
<dbReference type="CDD" id="cd01109">
    <property type="entry name" value="HTH_YyaN"/>
    <property type="match status" value="1"/>
</dbReference>
<accession>A0A0U3AX75</accession>
<dbReference type="SMART" id="SM00422">
    <property type="entry name" value="HTH_MERR"/>
    <property type="match status" value="1"/>
</dbReference>
<dbReference type="Proteomes" id="UP000068447">
    <property type="component" value="Chromosome"/>
</dbReference>
<dbReference type="AlphaFoldDB" id="A0A0U3AX75"/>
<dbReference type="InterPro" id="IPR000551">
    <property type="entry name" value="MerR-type_HTH_dom"/>
</dbReference>
<dbReference type="InterPro" id="IPR009061">
    <property type="entry name" value="DNA-bd_dom_put_sf"/>
</dbReference>
<dbReference type="OrthoDB" id="9808480at2"/>
<evidence type="ECO:0000256" key="4">
    <source>
        <dbReference type="ARBA" id="ARBA00023163"/>
    </source>
</evidence>